<evidence type="ECO:0000256" key="1">
    <source>
        <dbReference type="ARBA" id="ARBA00023015"/>
    </source>
</evidence>
<dbReference type="GO" id="GO:0000976">
    <property type="term" value="F:transcription cis-regulatory region binding"/>
    <property type="evidence" value="ECO:0007669"/>
    <property type="project" value="TreeGrafter"/>
</dbReference>
<dbReference type="Pfam" id="PF13377">
    <property type="entry name" value="Peripla_BP_3"/>
    <property type="match status" value="1"/>
</dbReference>
<dbReference type="PANTHER" id="PTHR30146:SF138">
    <property type="entry name" value="TRANSCRIPTIONAL REGULATORY PROTEIN"/>
    <property type="match status" value="1"/>
</dbReference>
<dbReference type="InterPro" id="IPR010982">
    <property type="entry name" value="Lambda_DNA-bd_dom_sf"/>
</dbReference>
<name>A0A1V8RLJ6_9HYPH</name>
<dbReference type="SUPFAM" id="SSF47413">
    <property type="entry name" value="lambda repressor-like DNA-binding domains"/>
    <property type="match status" value="1"/>
</dbReference>
<dbReference type="Gene3D" id="1.10.260.40">
    <property type="entry name" value="lambda repressor-like DNA-binding domains"/>
    <property type="match status" value="1"/>
</dbReference>
<dbReference type="CDD" id="cd01392">
    <property type="entry name" value="HTH_LacI"/>
    <property type="match status" value="1"/>
</dbReference>
<dbReference type="Gene3D" id="3.40.50.2300">
    <property type="match status" value="2"/>
</dbReference>
<comment type="caution">
    <text evidence="5">The sequence shown here is derived from an EMBL/GenBank/DDBJ whole genome shotgun (WGS) entry which is preliminary data.</text>
</comment>
<evidence type="ECO:0000256" key="2">
    <source>
        <dbReference type="ARBA" id="ARBA00023125"/>
    </source>
</evidence>
<accession>A0A1V8RLJ6</accession>
<dbReference type="PANTHER" id="PTHR30146">
    <property type="entry name" value="LACI-RELATED TRANSCRIPTIONAL REPRESSOR"/>
    <property type="match status" value="1"/>
</dbReference>
<gene>
    <name evidence="5" type="ORF">BFN67_22920</name>
</gene>
<dbReference type="OrthoDB" id="7170131at2"/>
<evidence type="ECO:0000259" key="4">
    <source>
        <dbReference type="PROSITE" id="PS50932"/>
    </source>
</evidence>
<evidence type="ECO:0000313" key="5">
    <source>
        <dbReference type="EMBL" id="OQM74072.1"/>
    </source>
</evidence>
<dbReference type="RefSeq" id="WP_080921104.1">
    <property type="nucleotide sequence ID" value="NZ_MDET01000042.1"/>
</dbReference>
<dbReference type="Pfam" id="PF00356">
    <property type="entry name" value="LacI"/>
    <property type="match status" value="1"/>
</dbReference>
<evidence type="ECO:0000256" key="3">
    <source>
        <dbReference type="ARBA" id="ARBA00023163"/>
    </source>
</evidence>
<dbReference type="PROSITE" id="PS50932">
    <property type="entry name" value="HTH_LACI_2"/>
    <property type="match status" value="1"/>
</dbReference>
<dbReference type="AlphaFoldDB" id="A0A1V8RLJ6"/>
<dbReference type="InterPro" id="IPR000843">
    <property type="entry name" value="HTH_LacI"/>
</dbReference>
<proteinExistence type="predicted"/>
<keyword evidence="1" id="KW-0805">Transcription regulation</keyword>
<dbReference type="InterPro" id="IPR046335">
    <property type="entry name" value="LacI/GalR-like_sensor"/>
</dbReference>
<reference evidence="5 6" key="1">
    <citation type="journal article" date="2016" name="Int. J. Syst. Evol. Microbiol.">
        <title>Pseudaminobacter manganicus sp. nov., isolated from sludge of a manganese mine.</title>
        <authorList>
            <person name="Li J."/>
            <person name="Huang J."/>
            <person name="Liao S."/>
            <person name="Wang G."/>
        </authorList>
    </citation>
    <scope>NUCLEOTIDE SEQUENCE [LARGE SCALE GENOMIC DNA]</scope>
    <source>
        <strain evidence="5 6">JH-7</strain>
    </source>
</reference>
<keyword evidence="2" id="KW-0238">DNA-binding</keyword>
<dbReference type="Proteomes" id="UP000191905">
    <property type="component" value="Unassembled WGS sequence"/>
</dbReference>
<evidence type="ECO:0000313" key="6">
    <source>
        <dbReference type="Proteomes" id="UP000191905"/>
    </source>
</evidence>
<sequence length="348" mass="37807">MSTQPRIKDVAARAGVAVGTVSRVLNNQGNVSEEARRKVLKAIEELNYQPNAWARNLRTGRSRNIGYCVRDISNPLFSTAAVAIERVLDAEGLSLLIRNSFDHPERELKIVRSFLEQDVDGLILSPSIDSGAHIVEMAAARGVPVAVLDRESPAPSVRVMTDHVTGVEQATKYLLDLGHRDIAIITGSQNVSAGRARVAGYERAFEARHIPVNRNLVFHGSFSREYGEKAGTALLRRDNRPTAIITGGTPLLLGLLPVINSCALSIPDDLSIICCDDIDITQLYRPPITVVRRDIARVGRLAAEAIVALLSGHSELAGAVHNIPTELVVRESCAPPGEVRPPIERQQL</sequence>
<keyword evidence="3" id="KW-0804">Transcription</keyword>
<organism evidence="5 6">
    <name type="scientific">Manganibacter manganicus</name>
    <dbReference type="NCBI Taxonomy" id="1873176"/>
    <lineage>
        <taxon>Bacteria</taxon>
        <taxon>Pseudomonadati</taxon>
        <taxon>Pseudomonadota</taxon>
        <taxon>Alphaproteobacteria</taxon>
        <taxon>Hyphomicrobiales</taxon>
        <taxon>Phyllobacteriaceae</taxon>
        <taxon>Manganibacter</taxon>
    </lineage>
</organism>
<dbReference type="SMART" id="SM00354">
    <property type="entry name" value="HTH_LACI"/>
    <property type="match status" value="1"/>
</dbReference>
<dbReference type="InterPro" id="IPR028082">
    <property type="entry name" value="Peripla_BP_I"/>
</dbReference>
<keyword evidence="6" id="KW-1185">Reference proteome</keyword>
<dbReference type="SUPFAM" id="SSF53822">
    <property type="entry name" value="Periplasmic binding protein-like I"/>
    <property type="match status" value="1"/>
</dbReference>
<dbReference type="GO" id="GO:0003700">
    <property type="term" value="F:DNA-binding transcription factor activity"/>
    <property type="evidence" value="ECO:0007669"/>
    <property type="project" value="TreeGrafter"/>
</dbReference>
<dbReference type="STRING" id="1873176.BFN67_22920"/>
<dbReference type="EMBL" id="MDET01000042">
    <property type="protein sequence ID" value="OQM74072.1"/>
    <property type="molecule type" value="Genomic_DNA"/>
</dbReference>
<protein>
    <recommendedName>
        <fullName evidence="4">HTH lacI-type domain-containing protein</fullName>
    </recommendedName>
</protein>
<feature type="domain" description="HTH lacI-type" evidence="4">
    <location>
        <begin position="5"/>
        <end position="59"/>
    </location>
</feature>